<accession>A0AC61RNH7</accession>
<sequence length="93" mass="10447">MKIDFSRIEIFTDVAHKNCSICDLRTQFADVIYNMGQGVAAHALALKIYNSDGPTNYTDKEIQQIETYMTLCSPAFIDAMNRLLGHEAEVVTD</sequence>
<comment type="caution">
    <text evidence="1">The sequence shown here is derived from an EMBL/GenBank/DDBJ whole genome shotgun (WGS) entry which is preliminary data.</text>
</comment>
<gene>
    <name evidence="1" type="ORF">E5331_00365</name>
</gene>
<evidence type="ECO:0000313" key="2">
    <source>
        <dbReference type="Proteomes" id="UP000306319"/>
    </source>
</evidence>
<proteinExistence type="predicted"/>
<keyword evidence="2" id="KW-1185">Reference proteome</keyword>
<dbReference type="Proteomes" id="UP000306319">
    <property type="component" value="Unassembled WGS sequence"/>
</dbReference>
<name>A0AC61RNH7_9BACT</name>
<reference evidence="1" key="1">
    <citation type="submission" date="2019-04" db="EMBL/GenBank/DDBJ databases">
        <title>Microbes associate with the intestines of laboratory mice.</title>
        <authorList>
            <person name="Navarre W."/>
            <person name="Wong E."/>
            <person name="Huang K."/>
            <person name="Tropini C."/>
            <person name="Ng K."/>
            <person name="Yu B."/>
        </authorList>
    </citation>
    <scope>NUCLEOTIDE SEQUENCE</scope>
    <source>
        <strain evidence="1">NM04_E33</strain>
    </source>
</reference>
<organism evidence="1 2">
    <name type="scientific">Lepagella muris</name>
    <dbReference type="NCBI Taxonomy" id="3032870"/>
    <lineage>
        <taxon>Bacteria</taxon>
        <taxon>Pseudomonadati</taxon>
        <taxon>Bacteroidota</taxon>
        <taxon>Bacteroidia</taxon>
        <taxon>Bacteroidales</taxon>
        <taxon>Muribaculaceae</taxon>
        <taxon>Lepagella</taxon>
    </lineage>
</organism>
<evidence type="ECO:0000313" key="1">
    <source>
        <dbReference type="EMBL" id="TGY80865.1"/>
    </source>
</evidence>
<dbReference type="EMBL" id="SRYB01000001">
    <property type="protein sequence ID" value="TGY80865.1"/>
    <property type="molecule type" value="Genomic_DNA"/>
</dbReference>
<protein>
    <submittedName>
        <fullName evidence="1">Uncharacterized protein</fullName>
    </submittedName>
</protein>